<dbReference type="InterPro" id="IPR003191">
    <property type="entry name" value="Guanylate-bd/ATL_C"/>
</dbReference>
<dbReference type="GO" id="GO:0005525">
    <property type="term" value="F:GTP binding"/>
    <property type="evidence" value="ECO:0007669"/>
    <property type="project" value="UniProtKB-KW"/>
</dbReference>
<dbReference type="PROSITE" id="PS51715">
    <property type="entry name" value="G_GB1_RHD3"/>
    <property type="match status" value="1"/>
</dbReference>
<dbReference type="InterPro" id="IPR036543">
    <property type="entry name" value="Guanylate-bd_C_sf"/>
</dbReference>
<evidence type="ECO:0000256" key="5">
    <source>
        <dbReference type="SAM" id="MobiDB-lite"/>
    </source>
</evidence>
<dbReference type="SUPFAM" id="SSF52540">
    <property type="entry name" value="P-loop containing nucleoside triphosphate hydrolases"/>
    <property type="match status" value="1"/>
</dbReference>
<dbReference type="GO" id="GO:0003924">
    <property type="term" value="F:GTPase activity"/>
    <property type="evidence" value="ECO:0007669"/>
    <property type="project" value="InterPro"/>
</dbReference>
<comment type="similarity">
    <text evidence="4">Belongs to the TRAFAC class dynamin-like GTPase superfamily. GB1/RHD3 GTPase family.</text>
</comment>
<keyword evidence="2" id="KW-0378">Hydrolase</keyword>
<evidence type="ECO:0000313" key="7">
    <source>
        <dbReference type="EMBL" id="KAI7839260.1"/>
    </source>
</evidence>
<dbReference type="Gene3D" id="3.40.50.300">
    <property type="entry name" value="P-loop containing nucleotide triphosphate hydrolases"/>
    <property type="match status" value="1"/>
</dbReference>
<protein>
    <recommendedName>
        <fullName evidence="6">GB1/RHD3-type G domain-containing protein</fullName>
    </recommendedName>
</protein>
<dbReference type="PANTHER" id="PTHR10751">
    <property type="entry name" value="GUANYLATE BINDING PROTEIN"/>
    <property type="match status" value="1"/>
</dbReference>
<dbReference type="Gene3D" id="1.20.1000.10">
    <property type="entry name" value="Guanylate-binding protein, C-terminal domain"/>
    <property type="match status" value="1"/>
</dbReference>
<proteinExistence type="inferred from homology"/>
<dbReference type="AlphaFoldDB" id="A0AAD5DJT8"/>
<keyword evidence="8" id="KW-1185">Reference proteome</keyword>
<dbReference type="SUPFAM" id="SSF48340">
    <property type="entry name" value="Interferon-induced guanylate-binding protein 1 (GBP1), C-terminal domain"/>
    <property type="match status" value="1"/>
</dbReference>
<evidence type="ECO:0000256" key="4">
    <source>
        <dbReference type="PROSITE-ProRule" id="PRU01052"/>
    </source>
</evidence>
<organism evidence="7 8">
    <name type="scientific">Chlorella ohadii</name>
    <dbReference type="NCBI Taxonomy" id="2649997"/>
    <lineage>
        <taxon>Eukaryota</taxon>
        <taxon>Viridiplantae</taxon>
        <taxon>Chlorophyta</taxon>
        <taxon>core chlorophytes</taxon>
        <taxon>Trebouxiophyceae</taxon>
        <taxon>Chlorellales</taxon>
        <taxon>Chlorellaceae</taxon>
        <taxon>Chlorella clade</taxon>
        <taxon>Chlorella</taxon>
    </lineage>
</organism>
<feature type="region of interest" description="Disordered" evidence="5">
    <location>
        <begin position="552"/>
        <end position="583"/>
    </location>
</feature>
<evidence type="ECO:0000256" key="1">
    <source>
        <dbReference type="ARBA" id="ARBA00022741"/>
    </source>
</evidence>
<keyword evidence="3" id="KW-0342">GTP-binding</keyword>
<evidence type="ECO:0000256" key="3">
    <source>
        <dbReference type="ARBA" id="ARBA00023134"/>
    </source>
</evidence>
<dbReference type="Pfam" id="PF02263">
    <property type="entry name" value="GBP"/>
    <property type="match status" value="1"/>
</dbReference>
<comment type="caution">
    <text evidence="7">The sequence shown here is derived from an EMBL/GenBank/DDBJ whole genome shotgun (WGS) entry which is preliminary data.</text>
</comment>
<evidence type="ECO:0000256" key="2">
    <source>
        <dbReference type="ARBA" id="ARBA00022801"/>
    </source>
</evidence>
<evidence type="ECO:0000313" key="8">
    <source>
        <dbReference type="Proteomes" id="UP001205105"/>
    </source>
</evidence>
<feature type="compositionally biased region" description="Low complexity" evidence="5">
    <location>
        <begin position="552"/>
        <end position="572"/>
    </location>
</feature>
<accession>A0AAD5DJT8</accession>
<name>A0AAD5DJT8_9CHLO</name>
<dbReference type="InterPro" id="IPR027417">
    <property type="entry name" value="P-loop_NTPase"/>
</dbReference>
<dbReference type="Pfam" id="PF02841">
    <property type="entry name" value="GBP_C"/>
    <property type="match status" value="1"/>
</dbReference>
<dbReference type="InterPro" id="IPR015894">
    <property type="entry name" value="Guanylate-bd_N"/>
</dbReference>
<reference evidence="7" key="1">
    <citation type="submission" date="2020-11" db="EMBL/GenBank/DDBJ databases">
        <title>Chlorella ohadii genome sequencing and assembly.</title>
        <authorList>
            <person name="Murik O."/>
            <person name="Treves H."/>
            <person name="Kedem I."/>
            <person name="Shotland Y."/>
            <person name="Kaplan A."/>
        </authorList>
    </citation>
    <scope>NUCLEOTIDE SEQUENCE</scope>
    <source>
        <strain evidence="7">1</strain>
    </source>
</reference>
<gene>
    <name evidence="7" type="ORF">COHA_006958</name>
</gene>
<evidence type="ECO:0000259" key="6">
    <source>
        <dbReference type="PROSITE" id="PS51715"/>
    </source>
</evidence>
<dbReference type="EMBL" id="JADXDR010000104">
    <property type="protein sequence ID" value="KAI7839260.1"/>
    <property type="molecule type" value="Genomic_DNA"/>
</dbReference>
<feature type="domain" description="GB1/RHD3-type G" evidence="6">
    <location>
        <begin position="618"/>
        <end position="738"/>
    </location>
</feature>
<dbReference type="InterPro" id="IPR030386">
    <property type="entry name" value="G_GB1_RHD3_dom"/>
</dbReference>
<dbReference type="Proteomes" id="UP001205105">
    <property type="component" value="Unassembled WGS sequence"/>
</dbReference>
<keyword evidence="1" id="KW-0547">Nucleotide-binding</keyword>
<sequence>MAPSCVLLVDIADSAVLGAARQALQHLGAALCLRSAPAAGAAAGAAVLGLCNLARSQAVKPVLQVRCRPGPFVLRDFHGATARLATSGTGVSGAVAAAALQQLVDLVARDPGCGAAGSERAVLYVTDKAGYEPDEFRTCLEVCRSKGVRVELVLLCAEQEAEAGAAEGVNDAASVSMAAGSSKAASSSDAALEALAAAWSAAEAAFPHLTVTLVPHASKLSLDQLAGALLQRFAGQQRLMVNLQFKQPLVGSIRALQLSCQAEVQPLAQSVRHAALCPCHRTPAAWVPGTSACCSVTGAPLDSRQCGRDERTVQVGGHPGGALHLPAPFNIGTAGGGSGAAAPLNVVARIKADQASPTLLFGTPLVLTTAPAAAAGQAAGEGQRFKVVHDGEMADVSTHQLLDLLCSSLSTNGEALLATCTTDLESGAAGLFRLHYLLLPCGQAGQPPALCAKRVACAEELVPPLLAAAPEVPAGTAPLPPAVAEAVGSQLGKVPLEGRLDPLALSSRCRDTVEMLVRESVPLPKPQMPAAQPAAAPSAPVPAAPTAAAAAPVAPLETAAEPQQQPAAAAAARQHPSDTAAAAAAAFERRPFAVVQPMADHSKLEVQQEGLDVLRRIKGTVCPVAVIGPYRSGKSFTLNQLMGVGCEEGFGVGHTRLTQTKGVWMWGEPLPVQLPSGETTHLLFIDTEGFESTGKADVYDDRIFALSALISQVLIYNLPESIRESDLEKLSFAVELGKAFFSSEAAKQQDADGGTAAAGGSASSGSGGEPLPIQPGNMVWLIQRDFLQGKTLDQTLKEALQPVPNPHSDSGIAQLNRIRESLRLIAANSTAVGLPQPHLDRTRLCELGDTAFEPKYLEKREALKALLRALAQPKVVQGHALDGPALADLIQRVVEGLNDRDIPTAGSLVEYFNRELVQACKDVYIRSLERQHLPVHDAALAEAHEAARAAAFAKFDKERFGSSLDALRAALEAAVEREHGARKAANANASSATCERAEMACEEVLDREARQHLPSSGRFKARYDKCRAKFAAVCVGPALARNEERLDKAWARESARFQRDYNDRLLNGLVLGETAGWISFAFLQIYPRTFIGDQSMYDKAGWQLLVRGWEAAVYNPVMDLERVGVPLLILTGVAAVTRRWWLPRVQAWQRRRRLKQHTGMDRDLNV</sequence>